<evidence type="ECO:0000313" key="2">
    <source>
        <dbReference type="Proteomes" id="UP000531561"/>
    </source>
</evidence>
<accession>A0A8H6EK12</accession>
<organism evidence="1 2">
    <name type="scientific">Botrytis fragariae</name>
    <dbReference type="NCBI Taxonomy" id="1964551"/>
    <lineage>
        <taxon>Eukaryota</taxon>
        <taxon>Fungi</taxon>
        <taxon>Dikarya</taxon>
        <taxon>Ascomycota</taxon>
        <taxon>Pezizomycotina</taxon>
        <taxon>Leotiomycetes</taxon>
        <taxon>Helotiales</taxon>
        <taxon>Sclerotiniaceae</taxon>
        <taxon>Botrytis</taxon>
    </lineage>
</organism>
<name>A0A8H6EK12_9HELO</name>
<evidence type="ECO:0000313" key="1">
    <source>
        <dbReference type="EMBL" id="KAF5875117.1"/>
    </source>
</evidence>
<keyword evidence="2" id="KW-1185">Reference proteome</keyword>
<dbReference type="Proteomes" id="UP000531561">
    <property type="component" value="Unassembled WGS sequence"/>
</dbReference>
<comment type="caution">
    <text evidence="1">The sequence shown here is derived from an EMBL/GenBank/DDBJ whole genome shotgun (WGS) entry which is preliminary data.</text>
</comment>
<dbReference type="EMBL" id="JABFCT010000006">
    <property type="protein sequence ID" value="KAF5875117.1"/>
    <property type="molecule type" value="Genomic_DNA"/>
</dbReference>
<proteinExistence type="predicted"/>
<sequence length="59" mass="6862">MPWKYLQFRPVHLEPIPTSDRRCFMKASASGHSYPIYKSPVTKRLYFDFGIGILGIKLC</sequence>
<dbReference type="RefSeq" id="XP_037194063.1">
    <property type="nucleotide sequence ID" value="XM_037333976.1"/>
</dbReference>
<gene>
    <name evidence="1" type="ORF">Bfra_003570</name>
</gene>
<reference evidence="1 2" key="1">
    <citation type="journal article" date="2020" name="Phytopathology">
        <title>A high-quality genome resource of Botrytis fragariae, a new and rapidly spreading fungal pathogen causing strawberry gray mold in the U.S.A.</title>
        <authorList>
            <person name="Wu Y."/>
            <person name="Saski C.A."/>
            <person name="Schnabel G."/>
            <person name="Xiao S."/>
            <person name="Hu M."/>
        </authorList>
    </citation>
    <scope>NUCLEOTIDE SEQUENCE [LARGE SCALE GENOMIC DNA]</scope>
    <source>
        <strain evidence="1 2">BVB16</strain>
    </source>
</reference>
<dbReference type="AlphaFoldDB" id="A0A8H6EK12"/>
<dbReference type="GeneID" id="59257668"/>
<protein>
    <submittedName>
        <fullName evidence="1">Uncharacterized protein</fullName>
    </submittedName>
</protein>